<evidence type="ECO:0000256" key="2">
    <source>
        <dbReference type="ARBA" id="ARBA00022908"/>
    </source>
</evidence>
<dbReference type="InterPro" id="IPR025166">
    <property type="entry name" value="Integrase_DNA_bind_dom"/>
</dbReference>
<evidence type="ECO:0000259" key="7">
    <source>
        <dbReference type="PROSITE" id="PS51898"/>
    </source>
</evidence>
<dbReference type="Proteomes" id="UP000191418">
    <property type="component" value="Unassembled WGS sequence"/>
</dbReference>
<keyword evidence="4" id="KW-0233">DNA recombination</keyword>
<dbReference type="CDD" id="cd00801">
    <property type="entry name" value="INT_P4_C"/>
    <property type="match status" value="1"/>
</dbReference>
<dbReference type="OrthoDB" id="9795573at2"/>
<dbReference type="Pfam" id="PF22022">
    <property type="entry name" value="Phage_int_M"/>
    <property type="match status" value="1"/>
</dbReference>
<evidence type="ECO:0000259" key="8">
    <source>
        <dbReference type="PROSITE" id="PS51900"/>
    </source>
</evidence>
<dbReference type="GO" id="GO:0006310">
    <property type="term" value="P:DNA recombination"/>
    <property type="evidence" value="ECO:0007669"/>
    <property type="project" value="UniProtKB-KW"/>
</dbReference>
<evidence type="ECO:0000313" key="10">
    <source>
        <dbReference type="Proteomes" id="UP000191418"/>
    </source>
</evidence>
<dbReference type="InterPro" id="IPR010998">
    <property type="entry name" value="Integrase_recombinase_N"/>
</dbReference>
<evidence type="ECO:0000256" key="3">
    <source>
        <dbReference type="ARBA" id="ARBA00023125"/>
    </source>
</evidence>
<dbReference type="EMBL" id="MTSM01000016">
    <property type="protein sequence ID" value="OPX54873.1"/>
    <property type="molecule type" value="Genomic_DNA"/>
</dbReference>
<dbReference type="NCBIfam" id="NF007246">
    <property type="entry name" value="PRK09692.1"/>
    <property type="match status" value="1"/>
</dbReference>
<dbReference type="InterPro" id="IPR038488">
    <property type="entry name" value="Integrase_DNA-bd_sf"/>
</dbReference>
<dbReference type="PROSITE" id="PS51898">
    <property type="entry name" value="TYR_RECOMBINASE"/>
    <property type="match status" value="1"/>
</dbReference>
<evidence type="ECO:0000256" key="4">
    <source>
        <dbReference type="ARBA" id="ARBA00023172"/>
    </source>
</evidence>
<proteinExistence type="inferred from homology"/>
<dbReference type="STRING" id="64969.SAMN02745127_02365"/>
<dbReference type="InterPro" id="IPR011010">
    <property type="entry name" value="DNA_brk_join_enz"/>
</dbReference>
<dbReference type="InterPro" id="IPR013762">
    <property type="entry name" value="Integrase-like_cat_sf"/>
</dbReference>
<feature type="compositionally biased region" description="Basic and acidic residues" evidence="6">
    <location>
        <begin position="14"/>
        <end position="23"/>
    </location>
</feature>
<dbReference type="PANTHER" id="PTHR30629">
    <property type="entry name" value="PROPHAGE INTEGRASE"/>
    <property type="match status" value="1"/>
</dbReference>
<feature type="compositionally biased region" description="Polar residues" evidence="6">
    <location>
        <begin position="1"/>
        <end position="13"/>
    </location>
</feature>
<feature type="domain" description="Core-binding (CB)" evidence="8">
    <location>
        <begin position="105"/>
        <end position="186"/>
    </location>
</feature>
<evidence type="ECO:0000256" key="6">
    <source>
        <dbReference type="SAM" id="MobiDB-lite"/>
    </source>
</evidence>
<dbReference type="Pfam" id="PF13356">
    <property type="entry name" value="Arm-DNA-bind_3"/>
    <property type="match status" value="1"/>
</dbReference>
<gene>
    <name evidence="9" type="ORF">BTE48_11675</name>
</gene>
<reference evidence="9 10" key="1">
    <citation type="submission" date="2017-01" db="EMBL/GenBank/DDBJ databases">
        <title>Genome Sequencing of a Marine Spirillum, Oceanospirillum multiglobuliferum ATCC 33336, from Japan.</title>
        <authorList>
            <person name="Carney J.G."/>
            <person name="Trachtenberg A.M."/>
            <person name="Rheaume B.A."/>
            <person name="Linnane J.D."/>
            <person name="Pitts N.L."/>
            <person name="Mykles D.L."/>
            <person name="Maclea K.S."/>
        </authorList>
    </citation>
    <scope>NUCLEOTIDE SEQUENCE [LARGE SCALE GENOMIC DNA]</scope>
    <source>
        <strain evidence="9 10">ATCC 33336</strain>
    </source>
</reference>
<dbReference type="PROSITE" id="PS51900">
    <property type="entry name" value="CB"/>
    <property type="match status" value="1"/>
</dbReference>
<keyword evidence="2" id="KW-0229">DNA integration</keyword>
<dbReference type="InterPro" id="IPR050808">
    <property type="entry name" value="Phage_Integrase"/>
</dbReference>
<dbReference type="GO" id="GO:0003677">
    <property type="term" value="F:DNA binding"/>
    <property type="evidence" value="ECO:0007669"/>
    <property type="project" value="UniProtKB-UniRule"/>
</dbReference>
<accession>A0A1T4RGI2</accession>
<feature type="domain" description="Tyr recombinase" evidence="7">
    <location>
        <begin position="209"/>
        <end position="387"/>
    </location>
</feature>
<dbReference type="SUPFAM" id="SSF56349">
    <property type="entry name" value="DNA breaking-rejoining enzymes"/>
    <property type="match status" value="1"/>
</dbReference>
<comment type="similarity">
    <text evidence="1">Belongs to the 'phage' integrase family.</text>
</comment>
<keyword evidence="3 5" id="KW-0238">DNA-binding</keyword>
<dbReference type="InterPro" id="IPR044068">
    <property type="entry name" value="CB"/>
</dbReference>
<dbReference type="AlphaFoldDB" id="A0A1T4RGI2"/>
<evidence type="ECO:0000256" key="5">
    <source>
        <dbReference type="PROSITE-ProRule" id="PRU01248"/>
    </source>
</evidence>
<dbReference type="Gene3D" id="3.30.160.390">
    <property type="entry name" value="Integrase, DNA-binding domain"/>
    <property type="match status" value="1"/>
</dbReference>
<protein>
    <submittedName>
        <fullName evidence="9">Integrase</fullName>
    </submittedName>
</protein>
<comment type="caution">
    <text evidence="9">The sequence shown here is derived from an EMBL/GenBank/DDBJ whole genome shotgun (WGS) entry which is preliminary data.</text>
</comment>
<sequence>MARLTTPLTNTEVKQAKPKDKEYSLSDGNGLALRVKPNGSKLWLFNYTPPFKKNRTNISFGSYPDISLADARKKSAEARRLLKSDIDPKQHWNEQRQQTTQAYNNTFKAVAELWIEVKQKNVSKGHAKDIFRSLELHAFPSFGDTPIHLLKAPITIQALKPLEAKGSLDTVKRMCQRINEVMYFAVNSGLIEANPLAKISAIFEPPKKQHYPTIKPDELPKFLHDLANANIKRTTRCLIEWQLHTMIRPNEAAGARWDEIDFDNRIWTIPAIRMKKKLEHKVPLSDQCLALLETMKPISQYSEYIFPSDRNSKKPTNSSTANVAIKRMGYGGLLVSHGLRALASTTLNEQGFDFDVVESALAHIEKNEVRRAYNRAEYIERRRKLMEWWSQHIEQAAMGNLSMASGHKMLRSV</sequence>
<dbReference type="InterPro" id="IPR053876">
    <property type="entry name" value="Phage_int_M"/>
</dbReference>
<dbReference type="InterPro" id="IPR002104">
    <property type="entry name" value="Integrase_catalytic"/>
</dbReference>
<dbReference type="GO" id="GO:0015074">
    <property type="term" value="P:DNA integration"/>
    <property type="evidence" value="ECO:0007669"/>
    <property type="project" value="UniProtKB-KW"/>
</dbReference>
<organism evidence="9 10">
    <name type="scientific">Oceanospirillum multiglobuliferum</name>
    <dbReference type="NCBI Taxonomy" id="64969"/>
    <lineage>
        <taxon>Bacteria</taxon>
        <taxon>Pseudomonadati</taxon>
        <taxon>Pseudomonadota</taxon>
        <taxon>Gammaproteobacteria</taxon>
        <taxon>Oceanospirillales</taxon>
        <taxon>Oceanospirillaceae</taxon>
        <taxon>Oceanospirillum</taxon>
    </lineage>
</organism>
<dbReference type="PANTHER" id="PTHR30629:SF6">
    <property type="entry name" value="PROPHAGE INTEGRASE INTA-RELATED"/>
    <property type="match status" value="1"/>
</dbReference>
<feature type="region of interest" description="Disordered" evidence="6">
    <location>
        <begin position="1"/>
        <end position="23"/>
    </location>
</feature>
<name>A0A1T4RGI2_9GAMM</name>
<dbReference type="Gene3D" id="1.10.150.130">
    <property type="match status" value="1"/>
</dbReference>
<keyword evidence="10" id="KW-1185">Reference proteome</keyword>
<evidence type="ECO:0000256" key="1">
    <source>
        <dbReference type="ARBA" id="ARBA00008857"/>
    </source>
</evidence>
<dbReference type="Gene3D" id="1.10.443.10">
    <property type="entry name" value="Intergrase catalytic core"/>
    <property type="match status" value="1"/>
</dbReference>
<evidence type="ECO:0000313" key="9">
    <source>
        <dbReference type="EMBL" id="OPX54873.1"/>
    </source>
</evidence>
<dbReference type="Pfam" id="PF00589">
    <property type="entry name" value="Phage_integrase"/>
    <property type="match status" value="1"/>
</dbReference>
<dbReference type="RefSeq" id="WP_078745920.1">
    <property type="nucleotide sequence ID" value="NZ_FUXG01000016.1"/>
</dbReference>